<evidence type="ECO:0000256" key="6">
    <source>
        <dbReference type="ARBA" id="ARBA00022729"/>
    </source>
</evidence>
<accession>A0A1I8ESW0</accession>
<dbReference type="PRINTS" id="PR00765">
    <property type="entry name" value="CRBOXYPTASEA"/>
</dbReference>
<comment type="caution">
    <text evidence="12">Lacks conserved residue(s) required for the propagation of feature annotation.</text>
</comment>
<evidence type="ECO:0000256" key="2">
    <source>
        <dbReference type="ARBA" id="ARBA00005988"/>
    </source>
</evidence>
<dbReference type="Gene3D" id="3.30.70.340">
    <property type="entry name" value="Metallocarboxypeptidase-like"/>
    <property type="match status" value="1"/>
</dbReference>
<reference evidence="17" key="1">
    <citation type="submission" date="2016-11" db="UniProtKB">
        <authorList>
            <consortium name="WormBaseParasite"/>
        </authorList>
    </citation>
    <scope>IDENTIFICATION</scope>
    <source>
        <strain evidence="17">pt0022</strain>
    </source>
</reference>
<dbReference type="GO" id="GO:0006508">
    <property type="term" value="P:proteolysis"/>
    <property type="evidence" value="ECO:0007669"/>
    <property type="project" value="UniProtKB-KW"/>
</dbReference>
<dbReference type="STRING" id="6293.A0A1I8ESW0"/>
<evidence type="ECO:0000259" key="15">
    <source>
        <dbReference type="PROSITE" id="PS51670"/>
    </source>
</evidence>
<dbReference type="InterPro" id="IPR003582">
    <property type="entry name" value="ShKT_dom"/>
</dbReference>
<organism evidence="17">
    <name type="scientific">Wuchereria bancrofti</name>
    <dbReference type="NCBI Taxonomy" id="6293"/>
    <lineage>
        <taxon>Eukaryota</taxon>
        <taxon>Metazoa</taxon>
        <taxon>Ecdysozoa</taxon>
        <taxon>Nematoda</taxon>
        <taxon>Chromadorea</taxon>
        <taxon>Rhabditida</taxon>
        <taxon>Spirurina</taxon>
        <taxon>Spiruromorpha</taxon>
        <taxon>Filarioidea</taxon>
        <taxon>Onchocercidae</taxon>
        <taxon>Wuchereria</taxon>
    </lineage>
</organism>
<dbReference type="FunFam" id="3.30.70.340:FF:000002">
    <property type="entry name" value="Carboxypeptidase A"/>
    <property type="match status" value="1"/>
</dbReference>
<name>A0A1I8ESW0_WUCBA</name>
<dbReference type="Gene3D" id="3.40.630.10">
    <property type="entry name" value="Zn peptidases"/>
    <property type="match status" value="1"/>
</dbReference>
<keyword evidence="8" id="KW-0862">Zinc</keyword>
<keyword evidence="9" id="KW-0482">Metalloprotease</keyword>
<keyword evidence="7" id="KW-0378">Hydrolase</keyword>
<keyword evidence="5" id="KW-0479">Metal-binding</keyword>
<dbReference type="PANTHER" id="PTHR11705:SF149">
    <property type="entry name" value="SHKT DOMAIN-CONTAINING PROTEIN"/>
    <property type="match status" value="1"/>
</dbReference>
<dbReference type="PROSITE" id="PS51670">
    <property type="entry name" value="SHKT"/>
    <property type="match status" value="1"/>
</dbReference>
<keyword evidence="4" id="KW-0645">Protease</keyword>
<keyword evidence="14" id="KW-0812">Transmembrane</keyword>
<dbReference type="SUPFAM" id="SSF53187">
    <property type="entry name" value="Zn-dependent exopeptidases"/>
    <property type="match status" value="1"/>
</dbReference>
<feature type="domain" description="ShKT" evidence="15">
    <location>
        <begin position="518"/>
        <end position="551"/>
    </location>
</feature>
<feature type="transmembrane region" description="Helical" evidence="14">
    <location>
        <begin position="40"/>
        <end position="57"/>
    </location>
</feature>
<evidence type="ECO:0000256" key="12">
    <source>
        <dbReference type="PROSITE-ProRule" id="PRU01005"/>
    </source>
</evidence>
<evidence type="ECO:0000313" key="17">
    <source>
        <dbReference type="WBParaSite" id="maker-PairedContig_4722-snap-gene-0.5-mRNA-1"/>
    </source>
</evidence>
<evidence type="ECO:0000256" key="8">
    <source>
        <dbReference type="ARBA" id="ARBA00022833"/>
    </source>
</evidence>
<dbReference type="Pfam" id="PF01549">
    <property type="entry name" value="ShK"/>
    <property type="match status" value="1"/>
</dbReference>
<evidence type="ECO:0000256" key="7">
    <source>
        <dbReference type="ARBA" id="ARBA00022801"/>
    </source>
</evidence>
<sequence>MIAQKKKVLYYFSIIRLIMMLQYKTNRTMKRWSEWKLQQYLFQFWLIYIFAIIFALISDTIADSDLSTNLGATTIITDKSSFTVYRLNPKTREQTEFLHELLVNSTKIDFWKAPRVAGGQVHVMIQGQMKDEFLRSMKMHNISYSVMIDDVEKKIRKLKETAKRSRNYNRLRDDSSPSRRVYFNLAQYHSYNEMIDYLNQLNAAYPDRTDVTNIGITHEGRPIKLIKIGKPRQFRKAGIWIDGGIHAREWVSPATVLYIIDQLVTKYDVNPQIRRLVDDMDWFIVPLLNPDGYEYTRSSTNPEVRLWRKNRSPIICRIAQNGIFLQPQQECCQGVDLNRNYDWHYGMEGSSNDPCSEIYQGPSAFSEPETRAVHRFIAKRRDTIKTFLTFHSYSQILMYPFGHREQTYTSDVDDLKSTAVRAANALRAAYGTQYIVDPASGGAEDWAKGRMGIKYSYLFELRPDGQVWDGFLLDESQIMPTARETFEAVKVIADHASAMFTPKSLPNIERNNSKGLVCVDNEPFCAFWAQHGYCASWEIMRRICARSCGFCHGKFNAAT</sequence>
<dbReference type="InterPro" id="IPR003146">
    <property type="entry name" value="M14A_act_pep"/>
</dbReference>
<keyword evidence="14" id="KW-1133">Transmembrane helix</keyword>
<keyword evidence="3" id="KW-0121">Carboxypeptidase</keyword>
<dbReference type="SMART" id="SM00254">
    <property type="entry name" value="ShKT"/>
    <property type="match status" value="1"/>
</dbReference>
<dbReference type="InterPro" id="IPR057247">
    <property type="entry name" value="CARBOXYPEPT_ZN_2"/>
</dbReference>
<evidence type="ECO:0000256" key="10">
    <source>
        <dbReference type="ARBA" id="ARBA00023157"/>
    </source>
</evidence>
<dbReference type="PROSITE" id="PS00133">
    <property type="entry name" value="CARBOXYPEPT_ZN_2"/>
    <property type="match status" value="1"/>
</dbReference>
<evidence type="ECO:0000256" key="4">
    <source>
        <dbReference type="ARBA" id="ARBA00022670"/>
    </source>
</evidence>
<evidence type="ECO:0000259" key="16">
    <source>
        <dbReference type="PROSITE" id="PS52035"/>
    </source>
</evidence>
<dbReference type="PANTHER" id="PTHR11705">
    <property type="entry name" value="PROTEASE FAMILY M14 CARBOXYPEPTIDASE A,B"/>
    <property type="match status" value="1"/>
</dbReference>
<proteinExistence type="inferred from homology"/>
<evidence type="ECO:0000256" key="14">
    <source>
        <dbReference type="SAM" id="Phobius"/>
    </source>
</evidence>
<evidence type="ECO:0000256" key="11">
    <source>
        <dbReference type="ARBA" id="ARBA00069039"/>
    </source>
</evidence>
<dbReference type="AlphaFoldDB" id="A0A1I8ESW0"/>
<dbReference type="SMART" id="SM00631">
    <property type="entry name" value="Zn_pept"/>
    <property type="match status" value="1"/>
</dbReference>
<keyword evidence="6" id="KW-0732">Signal</keyword>
<protein>
    <recommendedName>
        <fullName evidence="11">Zinc carboxypeptidase A 1</fullName>
    </recommendedName>
</protein>
<dbReference type="FunFam" id="3.40.630.10:FF:000056">
    <property type="entry name" value="Zinc carboxypeptidase"/>
    <property type="match status" value="1"/>
</dbReference>
<dbReference type="SUPFAM" id="SSF54897">
    <property type="entry name" value="Protease propeptides/inhibitors"/>
    <property type="match status" value="1"/>
</dbReference>
<dbReference type="Pfam" id="PF02244">
    <property type="entry name" value="Propep_M14"/>
    <property type="match status" value="1"/>
</dbReference>
<dbReference type="Pfam" id="PF00246">
    <property type="entry name" value="Peptidase_M14"/>
    <property type="match status" value="1"/>
</dbReference>
<comment type="cofactor">
    <cofactor evidence="1">
        <name>Zn(2+)</name>
        <dbReference type="ChEBI" id="CHEBI:29105"/>
    </cofactor>
</comment>
<evidence type="ECO:0000256" key="1">
    <source>
        <dbReference type="ARBA" id="ARBA00001947"/>
    </source>
</evidence>
<feature type="domain" description="Peptidase M14" evidence="16">
    <location>
        <begin position="187"/>
        <end position="496"/>
    </location>
</feature>
<dbReference type="CDD" id="cd03860">
    <property type="entry name" value="M14_CP_A-B_like"/>
    <property type="match status" value="1"/>
</dbReference>
<keyword evidence="10" id="KW-1015">Disulfide bond</keyword>
<dbReference type="GO" id="GO:0008270">
    <property type="term" value="F:zinc ion binding"/>
    <property type="evidence" value="ECO:0007669"/>
    <property type="project" value="InterPro"/>
</dbReference>
<feature type="active site" description="Proton donor/acceptor" evidence="13">
    <location>
        <position position="460"/>
    </location>
</feature>
<evidence type="ECO:0000256" key="13">
    <source>
        <dbReference type="PROSITE-ProRule" id="PRU01379"/>
    </source>
</evidence>
<evidence type="ECO:0000256" key="9">
    <source>
        <dbReference type="ARBA" id="ARBA00023049"/>
    </source>
</evidence>
<dbReference type="PROSITE" id="PS52035">
    <property type="entry name" value="PEPTIDASE_M14"/>
    <property type="match status" value="1"/>
</dbReference>
<evidence type="ECO:0000256" key="3">
    <source>
        <dbReference type="ARBA" id="ARBA00022645"/>
    </source>
</evidence>
<dbReference type="GO" id="GO:0004181">
    <property type="term" value="F:metallocarboxypeptidase activity"/>
    <property type="evidence" value="ECO:0007669"/>
    <property type="project" value="InterPro"/>
</dbReference>
<evidence type="ECO:0000256" key="5">
    <source>
        <dbReference type="ARBA" id="ARBA00022723"/>
    </source>
</evidence>
<dbReference type="GO" id="GO:0005615">
    <property type="term" value="C:extracellular space"/>
    <property type="evidence" value="ECO:0007669"/>
    <property type="project" value="TreeGrafter"/>
</dbReference>
<dbReference type="WBParaSite" id="maker-PairedContig_4722-snap-gene-0.5-mRNA-1">
    <property type="protein sequence ID" value="maker-PairedContig_4722-snap-gene-0.5-mRNA-1"/>
    <property type="gene ID" value="maker-PairedContig_4722-snap-gene-0.5"/>
</dbReference>
<keyword evidence="14" id="KW-0472">Membrane</keyword>
<dbReference type="InterPro" id="IPR036990">
    <property type="entry name" value="M14A-like_propep"/>
</dbReference>
<comment type="similarity">
    <text evidence="2 13">Belongs to the peptidase M14 family.</text>
</comment>
<dbReference type="InterPro" id="IPR000834">
    <property type="entry name" value="Peptidase_M14"/>
</dbReference>
<dbReference type="Gene3D" id="1.10.10.1940">
    <property type="match status" value="1"/>
</dbReference>